<keyword evidence="2" id="KW-1185">Reference proteome</keyword>
<dbReference type="NCBIfam" id="NF046101">
    <property type="entry name" value="PA3496_fam"/>
    <property type="match status" value="1"/>
</dbReference>
<dbReference type="InterPro" id="IPR058059">
    <property type="entry name" value="PA3496-like"/>
</dbReference>
<gene>
    <name evidence="1" type="ORF">DN062_09880</name>
</gene>
<evidence type="ECO:0000313" key="2">
    <source>
        <dbReference type="Proteomes" id="UP000250744"/>
    </source>
</evidence>
<dbReference type="OrthoDB" id="6089741at2"/>
<accession>A0A364NLZ0</accession>
<dbReference type="Proteomes" id="UP000250744">
    <property type="component" value="Unassembled WGS sequence"/>
</dbReference>
<dbReference type="AlphaFoldDB" id="A0A364NLZ0"/>
<dbReference type="EMBL" id="QKRX01000006">
    <property type="protein sequence ID" value="RAU18082.1"/>
    <property type="molecule type" value="Genomic_DNA"/>
</dbReference>
<proteinExistence type="predicted"/>
<name>A0A364NLZ0_9GAMM</name>
<sequence>MLIRSEQDLSPIQTEVFDLLIGYDVEQTNMRKKLASKRLLEARRAIEKRREELELAAFIDQESWFEG</sequence>
<reference evidence="1 2" key="1">
    <citation type="submission" date="2018-06" db="EMBL/GenBank/DDBJ databases">
        <title>Nitrincola tibetense sp. nov., isolated from Lake XuguoCo on Tibetan Plateau.</title>
        <authorList>
            <person name="Xing P."/>
        </authorList>
    </citation>
    <scope>NUCLEOTIDE SEQUENCE [LARGE SCALE GENOMIC DNA]</scope>
    <source>
        <strain evidence="2">xg18</strain>
    </source>
</reference>
<organism evidence="1 2">
    <name type="scientific">Nitrincola tibetensis</name>
    <dbReference type="NCBI Taxonomy" id="2219697"/>
    <lineage>
        <taxon>Bacteria</taxon>
        <taxon>Pseudomonadati</taxon>
        <taxon>Pseudomonadota</taxon>
        <taxon>Gammaproteobacteria</taxon>
        <taxon>Oceanospirillales</taxon>
        <taxon>Oceanospirillaceae</taxon>
        <taxon>Nitrincola</taxon>
    </lineage>
</organism>
<protein>
    <submittedName>
        <fullName evidence="1">Uncharacterized protein</fullName>
    </submittedName>
</protein>
<comment type="caution">
    <text evidence="1">The sequence shown here is derived from an EMBL/GenBank/DDBJ whole genome shotgun (WGS) entry which is preliminary data.</text>
</comment>
<dbReference type="RefSeq" id="WP_036513451.1">
    <property type="nucleotide sequence ID" value="NZ_QKRX01000006.1"/>
</dbReference>
<evidence type="ECO:0000313" key="1">
    <source>
        <dbReference type="EMBL" id="RAU18082.1"/>
    </source>
</evidence>